<evidence type="ECO:0000259" key="3">
    <source>
        <dbReference type="SMART" id="SM00560"/>
    </source>
</evidence>
<dbReference type="Gene3D" id="2.60.40.10">
    <property type="entry name" value="Immunoglobulins"/>
    <property type="match status" value="1"/>
</dbReference>
<reference evidence="4" key="1">
    <citation type="submission" date="2007-10" db="EMBL/GenBank/DDBJ databases">
        <title>Complete sequence of Salinispora arenicola CNS-205.</title>
        <authorList>
            <consortium name="US DOE Joint Genome Institute"/>
            <person name="Copeland A."/>
            <person name="Lucas S."/>
            <person name="Lapidus A."/>
            <person name="Barry K."/>
            <person name="Glavina del Rio T."/>
            <person name="Dalin E."/>
            <person name="Tice H."/>
            <person name="Pitluck S."/>
            <person name="Foster B."/>
            <person name="Schmutz J."/>
            <person name="Larimer F."/>
            <person name="Land M."/>
            <person name="Hauser L."/>
            <person name="Kyrpides N."/>
            <person name="Ivanova N."/>
            <person name="Jensen P.R."/>
            <person name="Moore B.S."/>
            <person name="Penn K."/>
            <person name="Jenkins C."/>
            <person name="Udwary D."/>
            <person name="Xiang L."/>
            <person name="Gontang E."/>
            <person name="Richardson P."/>
        </authorList>
    </citation>
    <scope>NUCLEOTIDE SEQUENCE [LARGE SCALE GENOMIC DNA]</scope>
    <source>
        <strain evidence="4">CNS-205</strain>
    </source>
</reference>
<dbReference type="InterPro" id="IPR013783">
    <property type="entry name" value="Ig-like_fold"/>
</dbReference>
<proteinExistence type="predicted"/>
<dbReference type="Gene3D" id="2.60.120.200">
    <property type="match status" value="1"/>
</dbReference>
<protein>
    <submittedName>
        <fullName evidence="4">LamG domain protein jellyroll fold domain protein</fullName>
    </submittedName>
</protein>
<keyword evidence="2" id="KW-1015">Disulfide bond</keyword>
<evidence type="ECO:0000256" key="2">
    <source>
        <dbReference type="ARBA" id="ARBA00023157"/>
    </source>
</evidence>
<dbReference type="SMART" id="SM00560">
    <property type="entry name" value="LamGL"/>
    <property type="match status" value="1"/>
</dbReference>
<dbReference type="AlphaFoldDB" id="A8LVR9"/>
<feature type="domain" description="LamG-like jellyroll fold" evidence="3">
    <location>
        <begin position="797"/>
        <end position="950"/>
    </location>
</feature>
<dbReference type="HOGENOM" id="CLU_003050_0_0_11"/>
<keyword evidence="1" id="KW-0732">Signal</keyword>
<dbReference type="eggNOG" id="COG2755">
    <property type="taxonomic scope" value="Bacteria"/>
</dbReference>
<dbReference type="EMBL" id="CP000850">
    <property type="protein sequence ID" value="ABV97537.1"/>
    <property type="molecule type" value="Genomic_DNA"/>
</dbReference>
<dbReference type="SUPFAM" id="SSF49899">
    <property type="entry name" value="Concanavalin A-like lectins/glucanases"/>
    <property type="match status" value="1"/>
</dbReference>
<dbReference type="InterPro" id="IPR013320">
    <property type="entry name" value="ConA-like_dom_sf"/>
</dbReference>
<dbReference type="eggNOG" id="COG3534">
    <property type="taxonomic scope" value="Bacteria"/>
</dbReference>
<evidence type="ECO:0000313" key="4">
    <source>
        <dbReference type="EMBL" id="ABV97537.1"/>
    </source>
</evidence>
<dbReference type="KEGG" id="saq:Sare_1645"/>
<dbReference type="Pfam" id="PF13385">
    <property type="entry name" value="Laminin_G_3"/>
    <property type="match status" value="1"/>
</dbReference>
<dbReference type="OrthoDB" id="176279at2"/>
<gene>
    <name evidence="4" type="ordered locus">Sare_1645</name>
</gene>
<dbReference type="STRING" id="391037.Sare_1645"/>
<name>A8LVR9_SALAI</name>
<dbReference type="PATRIC" id="fig|391037.6.peg.1672"/>
<dbReference type="GO" id="GO:0005975">
    <property type="term" value="P:carbohydrate metabolic process"/>
    <property type="evidence" value="ECO:0007669"/>
    <property type="project" value="UniProtKB-ARBA"/>
</dbReference>
<sequence length="958" mass="101512">MSMCEEWVLVGGMVRSRARRRSVGWAVVSVLAAVGGLAVPASAAVACVGEVATVEAAMTTAEACDTQVEVGSMRSETLVAYANPDETMTAVMSPVPVRTLKGSEWVDIDPTLERNGDGTVSPAATTQDLTLSGGGSGPLLTLADSGRRISLTWQPGLPAPVLSGDLATYPEVLPGVDLQVRVGDSWYQQLFVVKSAQAAANPALAALSFDVVTEGVTLREQSDGAIEAVDTAGEVVFAATAPSMWASPGPSAVEVAVRPGEWSRPSLQAMVGEGVAGEPAEPHRVRMEAEVSDSRLTVVPVPELLRSPDTVYPVYIDPNFAYPSPTYWTNVMDDNPNHSYFNEHDELKVGRQWNTSNVWRTHMQFHNFGVMSGSRIVSAEFRVTADHTADCDGTDIQLWETEHITHFYQYTWNTAANGWLKYLDTKHFDANEASCPKGDDQEVFNGALQSAVQAKVSAGASAMTFGMRAASESDYYQWTNFLPNKTALIVQYDMVPMRPVGLSFTTTSDCYVQCSSPAMVRNLTPTLRARVQDADGGVLETAFEIRTAASLSAPIVVESTTMPRSVVTTSGNATATATSQVPAGELTSGVTYYWHATTMDELGFWSGWGPWYSFTVDTSPPGVSTVTSSEFPDRQWGAEVGTAGTFTLSAASDAAEFTWQVDAGPVTTVAATGGDPATATTGSYTPATDMVHTLYAKAKDVAGNVGPTVEHQFWVTPLANRCWNWRLDETAGATAKDWGNQDPADVACLPIGSSVTPMPGAVSSGVTWTADAERGQVASFDGTGEVATSGAVLDTTKAFTVTAWVKLTDLASGSVQTVVSQAGDDVSDLSLEYRRDVNGGAGGFCFTMAAGDGELTTACADPVSWPVSEGQWVHLAGVYDPTLNAIRVHVMGDPVRCAGDFGESALTSSRAASGAFLIGRGTQGVDDTPAHSLLGQVSDVYAFQRVLSNQEICQMSLP</sequence>
<organism evidence="4">
    <name type="scientific">Salinispora arenicola (strain CNS-205)</name>
    <dbReference type="NCBI Taxonomy" id="391037"/>
    <lineage>
        <taxon>Bacteria</taxon>
        <taxon>Bacillati</taxon>
        <taxon>Actinomycetota</taxon>
        <taxon>Actinomycetes</taxon>
        <taxon>Micromonosporales</taxon>
        <taxon>Micromonosporaceae</taxon>
        <taxon>Salinispora</taxon>
    </lineage>
</organism>
<evidence type="ECO:0000256" key="1">
    <source>
        <dbReference type="ARBA" id="ARBA00022729"/>
    </source>
</evidence>
<accession>A8LVR9</accession>
<dbReference type="InterPro" id="IPR006558">
    <property type="entry name" value="LamG-like"/>
</dbReference>